<evidence type="ECO:0000313" key="3">
    <source>
        <dbReference type="Proteomes" id="UP001311799"/>
    </source>
</evidence>
<name>A0AAV9Y327_9CRYT</name>
<evidence type="ECO:0000313" key="2">
    <source>
        <dbReference type="EMBL" id="KAK6590890.1"/>
    </source>
</evidence>
<dbReference type="Proteomes" id="UP001311799">
    <property type="component" value="Unassembled WGS sequence"/>
</dbReference>
<reference evidence="2 3" key="1">
    <citation type="submission" date="2023-10" db="EMBL/GenBank/DDBJ databases">
        <title>Comparative genomics analysis reveals potential genetic determinants of host preference in Cryptosporidium xiaoi.</title>
        <authorList>
            <person name="Xiao L."/>
            <person name="Li J."/>
        </authorList>
    </citation>
    <scope>NUCLEOTIDE SEQUENCE [LARGE SCALE GENOMIC DNA]</scope>
    <source>
        <strain evidence="2 3">52996</strain>
    </source>
</reference>
<protein>
    <submittedName>
        <fullName evidence="2">Uncharacterized protein</fullName>
    </submittedName>
</protein>
<dbReference type="AlphaFoldDB" id="A0AAV9Y327"/>
<keyword evidence="3" id="KW-1185">Reference proteome</keyword>
<feature type="compositionally biased region" description="Low complexity" evidence="1">
    <location>
        <begin position="384"/>
        <end position="395"/>
    </location>
</feature>
<dbReference type="EMBL" id="JAWDEY010000002">
    <property type="protein sequence ID" value="KAK6590890.1"/>
    <property type="molecule type" value="Genomic_DNA"/>
</dbReference>
<feature type="compositionally biased region" description="Polar residues" evidence="1">
    <location>
        <begin position="407"/>
        <end position="434"/>
    </location>
</feature>
<proteinExistence type="predicted"/>
<organism evidence="2 3">
    <name type="scientific">Cryptosporidium xiaoi</name>
    <dbReference type="NCBI Taxonomy" id="659607"/>
    <lineage>
        <taxon>Eukaryota</taxon>
        <taxon>Sar</taxon>
        <taxon>Alveolata</taxon>
        <taxon>Apicomplexa</taxon>
        <taxon>Conoidasida</taxon>
        <taxon>Coccidia</taxon>
        <taxon>Eucoccidiorida</taxon>
        <taxon>Eimeriorina</taxon>
        <taxon>Cryptosporidiidae</taxon>
        <taxon>Cryptosporidium</taxon>
    </lineage>
</organism>
<feature type="region of interest" description="Disordered" evidence="1">
    <location>
        <begin position="305"/>
        <end position="434"/>
    </location>
</feature>
<sequence length="434" mass="49932">MINTKSNGKIITILYLFLIFLKISIAKVYEEETILFTSRILRLCKNYDKLTKSQLIQLESWIDEVIATKVLSFNTKYNLKSCKKKIRSKHKGVSGGTKQKSKEFVETNRLYNRLSRLFKRFKNEISLSTLTIDQLDKLQKKSVDKELFSNKIDQLFKNKDSLSDTIFFDDALDLEYNKIPENELIGDDDQLLHEGIRVSDYFDKDGNPIIVETERFTLTHRRVDLYIPAEMPLFFTYSNTQKYLLDEQPSEIKITDFYSEGKSKILISDLGDLGESIQETSSYYQKESEIIDKSNDGFDNSATIYSTDSEKVDESSLFTSNDGTRRGYSTSQEKSEYESSQEDTGTSSGTQDGREKTEETNSSYESKTETETETETEYSKESRTTGSRRSSGSSDYNDESSREVFESSDNSFDGSDSRTSYESNVETNSEFYNE</sequence>
<gene>
    <name evidence="2" type="ORF">RS030_111863</name>
</gene>
<accession>A0AAV9Y327</accession>
<evidence type="ECO:0000256" key="1">
    <source>
        <dbReference type="SAM" id="MobiDB-lite"/>
    </source>
</evidence>
<comment type="caution">
    <text evidence="2">The sequence shown here is derived from an EMBL/GenBank/DDBJ whole genome shotgun (WGS) entry which is preliminary data.</text>
</comment>